<evidence type="ECO:0000256" key="2">
    <source>
        <dbReference type="ARBA" id="ARBA00022692"/>
    </source>
</evidence>
<evidence type="ECO:0000256" key="5">
    <source>
        <dbReference type="ARBA" id="ARBA00049660"/>
    </source>
</evidence>
<dbReference type="AlphaFoldDB" id="A0A0L0QT11"/>
<comment type="caution">
    <text evidence="7">The sequence shown here is derived from an EMBL/GenBank/DDBJ whole genome shotgun (WGS) entry which is preliminary data.</text>
</comment>
<feature type="transmembrane region" description="Helical" evidence="6">
    <location>
        <begin position="60"/>
        <end position="84"/>
    </location>
</feature>
<evidence type="ECO:0000256" key="6">
    <source>
        <dbReference type="SAM" id="Phobius"/>
    </source>
</evidence>
<dbReference type="InterPro" id="IPR023271">
    <property type="entry name" value="Aquaporin-like"/>
</dbReference>
<dbReference type="PANTHER" id="PTHR30520:SF8">
    <property type="entry name" value="NITRITE TRANSPORTER NIRC"/>
    <property type="match status" value="1"/>
</dbReference>
<dbReference type="PANTHER" id="PTHR30520">
    <property type="entry name" value="FORMATE TRANSPORTER-RELATED"/>
    <property type="match status" value="1"/>
</dbReference>
<dbReference type="PROSITE" id="PS01005">
    <property type="entry name" value="FORMATE_NITRITE_TP_1"/>
    <property type="match status" value="1"/>
</dbReference>
<dbReference type="Gene3D" id="1.20.1080.10">
    <property type="entry name" value="Glycerol uptake facilitator protein"/>
    <property type="match status" value="1"/>
</dbReference>
<feature type="transmembrane region" description="Helical" evidence="6">
    <location>
        <begin position="185"/>
        <end position="207"/>
    </location>
</feature>
<dbReference type="Pfam" id="PF01226">
    <property type="entry name" value="Form_Nir_trans"/>
    <property type="match status" value="1"/>
</dbReference>
<evidence type="ECO:0000256" key="3">
    <source>
        <dbReference type="ARBA" id="ARBA00022989"/>
    </source>
</evidence>
<keyword evidence="4 6" id="KW-0472">Membrane</keyword>
<dbReference type="InterPro" id="IPR000292">
    <property type="entry name" value="For/NO2_transpt"/>
</dbReference>
<comment type="similarity">
    <text evidence="5">Belongs to the FNT transporter (TC 1.A.16) family.</text>
</comment>
<feature type="transmembrane region" description="Helical" evidence="6">
    <location>
        <begin position="105"/>
        <end position="133"/>
    </location>
</feature>
<proteinExistence type="inferred from homology"/>
<reference evidence="8" key="1">
    <citation type="submission" date="2015-07" db="EMBL/GenBank/DDBJ databases">
        <title>Fjat-10053 dsm26.</title>
        <authorList>
            <person name="Liu B."/>
            <person name="Wang J."/>
            <person name="Zhu Y."/>
            <person name="Liu G."/>
            <person name="Chen Q."/>
            <person name="Chen Z."/>
            <person name="Lan J."/>
            <person name="Che J."/>
            <person name="Ge C."/>
            <person name="Shi H."/>
            <person name="Pan Z."/>
            <person name="Liu X."/>
        </authorList>
    </citation>
    <scope>NUCLEOTIDE SEQUENCE [LARGE SCALE GENOMIC DNA]</scope>
    <source>
        <strain evidence="8">DSM 26</strain>
    </source>
</reference>
<keyword evidence="3 6" id="KW-1133">Transmembrane helix</keyword>
<feature type="transmembrane region" description="Helical" evidence="6">
    <location>
        <begin position="27"/>
        <end position="48"/>
    </location>
</feature>
<protein>
    <submittedName>
        <fullName evidence="7">Transporter</fullName>
    </submittedName>
</protein>
<dbReference type="RefSeq" id="WP_050350730.1">
    <property type="nucleotide sequence ID" value="NZ_CP073011.1"/>
</dbReference>
<evidence type="ECO:0000313" key="8">
    <source>
        <dbReference type="Proteomes" id="UP000036780"/>
    </source>
</evidence>
<evidence type="ECO:0000313" key="7">
    <source>
        <dbReference type="EMBL" id="KNE21308.1"/>
    </source>
</evidence>
<dbReference type="GO" id="GO:0005886">
    <property type="term" value="C:plasma membrane"/>
    <property type="evidence" value="ECO:0007669"/>
    <property type="project" value="TreeGrafter"/>
</dbReference>
<sequence>MESQPIEQAVNLALKKKALLNTSLIKYLLKAALAGVYVGIGLILSYRLAEGYFDIHSPTATIMASIFFGVALVLIIYGGAELFTGNTMYFTMSTLRKQTTVKDTLQNWLACYSGNLIGGIFFALLIVGTGLYASAEDSHYLMKTAAAKMDLSIWALFFRGILCNLIVCLAVWIPMHIKGDGAKILVTMLLVFGFVASGFEHSVANMVTFSLALTAPHPETITFLGAIYNLIPVTIGNIVGGGFFLGGVYAYLASPDKQYKQSNRVAGERKLG</sequence>
<accession>A0A0L0QT11</accession>
<feature type="transmembrane region" description="Helical" evidence="6">
    <location>
        <begin position="153"/>
        <end position="173"/>
    </location>
</feature>
<dbReference type="GO" id="GO:0015499">
    <property type="term" value="F:formate transmembrane transporter activity"/>
    <property type="evidence" value="ECO:0007669"/>
    <property type="project" value="TreeGrafter"/>
</dbReference>
<dbReference type="PROSITE" id="PS01006">
    <property type="entry name" value="FORMATE_NITRITE_TP_2"/>
    <property type="match status" value="1"/>
</dbReference>
<dbReference type="Proteomes" id="UP000036780">
    <property type="component" value="Unassembled WGS sequence"/>
</dbReference>
<gene>
    <name evidence="7" type="ORF">AFK71_06435</name>
</gene>
<dbReference type="OrthoDB" id="9786493at2"/>
<dbReference type="GeneID" id="66872964"/>
<evidence type="ECO:0000256" key="1">
    <source>
        <dbReference type="ARBA" id="ARBA00004141"/>
    </source>
</evidence>
<name>A0A0L0QT11_VIRPA</name>
<keyword evidence="2 6" id="KW-0812">Transmembrane</keyword>
<dbReference type="PATRIC" id="fig|1473.5.peg.4296"/>
<comment type="subcellular location">
    <subcellularLocation>
        <location evidence="1">Membrane</location>
        <topology evidence="1">Multi-pass membrane protein</topology>
    </subcellularLocation>
</comment>
<feature type="transmembrane region" description="Helical" evidence="6">
    <location>
        <begin position="227"/>
        <end position="252"/>
    </location>
</feature>
<organism evidence="7 8">
    <name type="scientific">Virgibacillus pantothenticus</name>
    <dbReference type="NCBI Taxonomy" id="1473"/>
    <lineage>
        <taxon>Bacteria</taxon>
        <taxon>Bacillati</taxon>
        <taxon>Bacillota</taxon>
        <taxon>Bacilli</taxon>
        <taxon>Bacillales</taxon>
        <taxon>Bacillaceae</taxon>
        <taxon>Virgibacillus</taxon>
    </lineage>
</organism>
<dbReference type="EMBL" id="LGTO01000005">
    <property type="protein sequence ID" value="KNE21308.1"/>
    <property type="molecule type" value="Genomic_DNA"/>
</dbReference>
<dbReference type="InterPro" id="IPR024002">
    <property type="entry name" value="For/NO2_transpt_CS"/>
</dbReference>
<evidence type="ECO:0000256" key="4">
    <source>
        <dbReference type="ARBA" id="ARBA00023136"/>
    </source>
</evidence>
<keyword evidence="8" id="KW-1185">Reference proteome</keyword>